<reference evidence="5" key="1">
    <citation type="submission" date="2017-11" db="EMBL/GenBank/DDBJ databases">
        <title>The draft genome sequence of Chromatocurvus sp. F02.</title>
        <authorList>
            <person name="Du Z.-J."/>
            <person name="Chang Y.-Q."/>
        </authorList>
    </citation>
    <scope>NUCLEOTIDE SEQUENCE [LARGE SCALE GENOMIC DNA]</scope>
    <source>
        <strain evidence="5">F02</strain>
    </source>
</reference>
<evidence type="ECO:0000256" key="1">
    <source>
        <dbReference type="ARBA" id="ARBA00009732"/>
    </source>
</evidence>
<dbReference type="AlphaFoldDB" id="A0A2N5Y0C3"/>
<proteinExistence type="inferred from homology"/>
<protein>
    <submittedName>
        <fullName evidence="4">Phosphoadenylylsulfate reductase</fullName>
    </submittedName>
</protein>
<dbReference type="Gene3D" id="3.40.50.620">
    <property type="entry name" value="HUPs"/>
    <property type="match status" value="1"/>
</dbReference>
<dbReference type="PANTHER" id="PTHR46509">
    <property type="entry name" value="PHOSPHOADENOSINE PHOSPHOSULFATE REDUCTASE"/>
    <property type="match status" value="1"/>
</dbReference>
<dbReference type="PANTHER" id="PTHR46509:SF1">
    <property type="entry name" value="PHOSPHOADENOSINE PHOSPHOSULFATE REDUCTASE"/>
    <property type="match status" value="1"/>
</dbReference>
<dbReference type="SUPFAM" id="SSF52402">
    <property type="entry name" value="Adenine nucleotide alpha hydrolases-like"/>
    <property type="match status" value="1"/>
</dbReference>
<gene>
    <name evidence="4" type="ORF">CWI75_13910</name>
</gene>
<dbReference type="GO" id="GO:0004604">
    <property type="term" value="F:phosphoadenylyl-sulfate reductase (thioredoxin) activity"/>
    <property type="evidence" value="ECO:0007669"/>
    <property type="project" value="TreeGrafter"/>
</dbReference>
<sequence>MRLGYLSALSRFFTVRALSARTVALTTVDIDLDSINATLRHASAAEVVQWALGLARPTIATTSMGRNAAVMLHLVSSVDPAVPTIWVDTGYNLRDTYVVAERLIRDLSLNMHVYSPQMTSERRNAIMGGIPTVDEEERHQEFTRQVKLEPFARALADFAPDIWLTGIRREETEHRKSLDIVSLDNRGIIKVAPLFYWSEQDVEDYMSQHALPSCRHYFDPTKVHDGRECGLHTAA</sequence>
<dbReference type="EMBL" id="PKLZ01000010">
    <property type="protein sequence ID" value="PLW81836.1"/>
    <property type="molecule type" value="Genomic_DNA"/>
</dbReference>
<name>A0A2N5Y0C3_9GAMM</name>
<dbReference type="InterPro" id="IPR014729">
    <property type="entry name" value="Rossmann-like_a/b/a_fold"/>
</dbReference>
<comment type="caution">
    <text evidence="4">The sequence shown here is derived from an EMBL/GenBank/DDBJ whole genome shotgun (WGS) entry which is preliminary data.</text>
</comment>
<comment type="pathway">
    <text evidence="2">Sulfur metabolism; hydrogen sulfide biosynthesis; sulfite from sulfate.</text>
</comment>
<evidence type="ECO:0000256" key="2">
    <source>
        <dbReference type="ARBA" id="ARBA00024327"/>
    </source>
</evidence>
<organism evidence="4 5">
    <name type="scientific">Kineobactrum sediminis</name>
    <dbReference type="NCBI Taxonomy" id="1905677"/>
    <lineage>
        <taxon>Bacteria</taxon>
        <taxon>Pseudomonadati</taxon>
        <taxon>Pseudomonadota</taxon>
        <taxon>Gammaproteobacteria</taxon>
        <taxon>Cellvibrionales</taxon>
        <taxon>Halieaceae</taxon>
        <taxon>Kineobactrum</taxon>
    </lineage>
</organism>
<dbReference type="GO" id="GO:0005737">
    <property type="term" value="C:cytoplasm"/>
    <property type="evidence" value="ECO:0007669"/>
    <property type="project" value="TreeGrafter"/>
</dbReference>
<dbReference type="InterPro" id="IPR002500">
    <property type="entry name" value="PAPS_reduct_dom"/>
</dbReference>
<dbReference type="Pfam" id="PF01507">
    <property type="entry name" value="PAPS_reduct"/>
    <property type="match status" value="1"/>
</dbReference>
<evidence type="ECO:0000313" key="4">
    <source>
        <dbReference type="EMBL" id="PLW81836.1"/>
    </source>
</evidence>
<evidence type="ECO:0000259" key="3">
    <source>
        <dbReference type="Pfam" id="PF01507"/>
    </source>
</evidence>
<dbReference type="OrthoDB" id="9794018at2"/>
<dbReference type="CDD" id="cd23945">
    <property type="entry name" value="PAPS_reductase"/>
    <property type="match status" value="1"/>
</dbReference>
<feature type="domain" description="Phosphoadenosine phosphosulphate reductase" evidence="3">
    <location>
        <begin position="60"/>
        <end position="217"/>
    </location>
</feature>
<comment type="similarity">
    <text evidence="1">Belongs to the PAPS reductase family. CysH subfamily.</text>
</comment>
<dbReference type="GO" id="GO:0019379">
    <property type="term" value="P:sulfate assimilation, phosphoadenylyl sulfate reduction by phosphoadenylyl-sulfate reductase (thioredoxin)"/>
    <property type="evidence" value="ECO:0007669"/>
    <property type="project" value="TreeGrafter"/>
</dbReference>
<accession>A0A2N5Y0C3</accession>
<dbReference type="Proteomes" id="UP000234845">
    <property type="component" value="Unassembled WGS sequence"/>
</dbReference>
<evidence type="ECO:0000313" key="5">
    <source>
        <dbReference type="Proteomes" id="UP000234845"/>
    </source>
</evidence>
<keyword evidence="5" id="KW-1185">Reference proteome</keyword>